<evidence type="ECO:0000256" key="1">
    <source>
        <dbReference type="SAM" id="MobiDB-lite"/>
    </source>
</evidence>
<feature type="compositionally biased region" description="Acidic residues" evidence="1">
    <location>
        <begin position="83"/>
        <end position="105"/>
    </location>
</feature>
<reference evidence="2" key="2">
    <citation type="journal article" date="2021" name="Genome Biol. Evol.">
        <title>Developing a high-quality reference genome for a parasitic bivalve with doubly uniparental inheritance (Bivalvia: Unionida).</title>
        <authorList>
            <person name="Smith C.H."/>
        </authorList>
    </citation>
    <scope>NUCLEOTIDE SEQUENCE</scope>
    <source>
        <strain evidence="2">CHS0354</strain>
        <tissue evidence="2">Mantle</tissue>
    </source>
</reference>
<evidence type="ECO:0000313" key="3">
    <source>
        <dbReference type="Proteomes" id="UP001195483"/>
    </source>
</evidence>
<dbReference type="AlphaFoldDB" id="A0AAE0RQE5"/>
<comment type="caution">
    <text evidence="2">The sequence shown here is derived from an EMBL/GenBank/DDBJ whole genome shotgun (WGS) entry which is preliminary data.</text>
</comment>
<accession>A0AAE0RQE5</accession>
<dbReference type="EMBL" id="JAEAOA010001349">
    <property type="protein sequence ID" value="KAK3577702.1"/>
    <property type="molecule type" value="Genomic_DNA"/>
</dbReference>
<gene>
    <name evidence="2" type="ORF">CHS0354_022264</name>
</gene>
<sequence length="105" mass="11854">MSHEKLPSGIVVHCNNIGWMNCDVRKIWIDKCYRAMSVRNGFIKAGLIPPPVEAPANSDDTDEDEEDQHVNELRLHNALDILDNNENEDFEGFSDAASDEDEPDN</sequence>
<protein>
    <submittedName>
        <fullName evidence="2">Uncharacterized protein</fullName>
    </submittedName>
</protein>
<reference evidence="2" key="3">
    <citation type="submission" date="2023-05" db="EMBL/GenBank/DDBJ databases">
        <authorList>
            <person name="Smith C.H."/>
        </authorList>
    </citation>
    <scope>NUCLEOTIDE SEQUENCE</scope>
    <source>
        <strain evidence="2">CHS0354</strain>
        <tissue evidence="2">Mantle</tissue>
    </source>
</reference>
<feature type="region of interest" description="Disordered" evidence="1">
    <location>
        <begin position="81"/>
        <end position="105"/>
    </location>
</feature>
<keyword evidence="3" id="KW-1185">Reference proteome</keyword>
<reference evidence="2" key="1">
    <citation type="journal article" date="2021" name="Genome Biol. Evol.">
        <title>A High-Quality Reference Genome for a Parasitic Bivalve with Doubly Uniparental Inheritance (Bivalvia: Unionida).</title>
        <authorList>
            <person name="Smith C.H."/>
        </authorList>
    </citation>
    <scope>NUCLEOTIDE SEQUENCE</scope>
    <source>
        <strain evidence="2">CHS0354</strain>
    </source>
</reference>
<evidence type="ECO:0000313" key="2">
    <source>
        <dbReference type="EMBL" id="KAK3577702.1"/>
    </source>
</evidence>
<feature type="region of interest" description="Disordered" evidence="1">
    <location>
        <begin position="47"/>
        <end position="69"/>
    </location>
</feature>
<dbReference type="Proteomes" id="UP001195483">
    <property type="component" value="Unassembled WGS sequence"/>
</dbReference>
<name>A0AAE0RQE5_9BIVA</name>
<organism evidence="2 3">
    <name type="scientific">Potamilus streckersoni</name>
    <dbReference type="NCBI Taxonomy" id="2493646"/>
    <lineage>
        <taxon>Eukaryota</taxon>
        <taxon>Metazoa</taxon>
        <taxon>Spiralia</taxon>
        <taxon>Lophotrochozoa</taxon>
        <taxon>Mollusca</taxon>
        <taxon>Bivalvia</taxon>
        <taxon>Autobranchia</taxon>
        <taxon>Heteroconchia</taxon>
        <taxon>Palaeoheterodonta</taxon>
        <taxon>Unionida</taxon>
        <taxon>Unionoidea</taxon>
        <taxon>Unionidae</taxon>
        <taxon>Ambleminae</taxon>
        <taxon>Lampsilini</taxon>
        <taxon>Potamilus</taxon>
    </lineage>
</organism>
<proteinExistence type="predicted"/>